<protein>
    <submittedName>
        <fullName evidence="1">Uncharacterized protein</fullName>
    </submittedName>
</protein>
<dbReference type="EMBL" id="FOCT01000002">
    <property type="protein sequence ID" value="SEM97659.1"/>
    <property type="molecule type" value="Genomic_DNA"/>
</dbReference>
<name>A0A1H8CRY4_9PROT</name>
<gene>
    <name evidence="1" type="ORF">SAMN05216404_10237</name>
</gene>
<evidence type="ECO:0000313" key="1">
    <source>
        <dbReference type="EMBL" id="SEM97659.1"/>
    </source>
</evidence>
<organism evidence="1 2">
    <name type="scientific">Nitrosospira multiformis</name>
    <dbReference type="NCBI Taxonomy" id="1231"/>
    <lineage>
        <taxon>Bacteria</taxon>
        <taxon>Pseudomonadati</taxon>
        <taxon>Pseudomonadota</taxon>
        <taxon>Betaproteobacteria</taxon>
        <taxon>Nitrosomonadales</taxon>
        <taxon>Nitrosomonadaceae</taxon>
        <taxon>Nitrosospira</taxon>
    </lineage>
</organism>
<sequence>MITIETGRLAPEPNDKLSIELKRFAFEHYGNCTKCGYQFKELEVSHWGFDSIGHPMYVCEDCAPYLAEPVWRECFMAHSYIL</sequence>
<dbReference type="Proteomes" id="UP000183898">
    <property type="component" value="Unassembled WGS sequence"/>
</dbReference>
<proteinExistence type="predicted"/>
<dbReference type="AlphaFoldDB" id="A0A1H8CRY4"/>
<evidence type="ECO:0000313" key="2">
    <source>
        <dbReference type="Proteomes" id="UP000183898"/>
    </source>
</evidence>
<reference evidence="1 2" key="1">
    <citation type="submission" date="2016-10" db="EMBL/GenBank/DDBJ databases">
        <authorList>
            <person name="de Groot N.N."/>
        </authorList>
    </citation>
    <scope>NUCLEOTIDE SEQUENCE [LARGE SCALE GENOMIC DNA]</scope>
    <source>
        <strain evidence="1 2">Nl18</strain>
    </source>
</reference>
<accession>A0A1H8CRY4</accession>